<dbReference type="Proteomes" id="UP000184073">
    <property type="component" value="Unassembled WGS sequence"/>
</dbReference>
<keyword evidence="2" id="KW-0812">Transmembrane</keyword>
<name>A0A1L9PKH9_ASPVE</name>
<evidence type="ECO:0000256" key="4">
    <source>
        <dbReference type="ARBA" id="ARBA00023136"/>
    </source>
</evidence>
<evidence type="ECO:0000256" key="1">
    <source>
        <dbReference type="ARBA" id="ARBA00004370"/>
    </source>
</evidence>
<evidence type="ECO:0000259" key="5">
    <source>
        <dbReference type="Pfam" id="PF04116"/>
    </source>
</evidence>
<keyword evidence="3" id="KW-1133">Transmembrane helix</keyword>
<dbReference type="OrthoDB" id="6354873at2759"/>
<dbReference type="EMBL" id="KV878129">
    <property type="protein sequence ID" value="OJJ02034.1"/>
    <property type="molecule type" value="Genomic_DNA"/>
</dbReference>
<evidence type="ECO:0000313" key="6">
    <source>
        <dbReference type="EMBL" id="OJJ02034.1"/>
    </source>
</evidence>
<evidence type="ECO:0000256" key="3">
    <source>
        <dbReference type="ARBA" id="ARBA00022989"/>
    </source>
</evidence>
<dbReference type="GeneID" id="63727888"/>
<dbReference type="Pfam" id="PF04116">
    <property type="entry name" value="FA_hydroxylase"/>
    <property type="match status" value="1"/>
</dbReference>
<feature type="domain" description="Fatty acid hydroxylase" evidence="5">
    <location>
        <begin position="179"/>
        <end position="325"/>
    </location>
</feature>
<dbReference type="GO" id="GO:0016491">
    <property type="term" value="F:oxidoreductase activity"/>
    <property type="evidence" value="ECO:0007669"/>
    <property type="project" value="InterPro"/>
</dbReference>
<sequence length="348" mass="40934">MAIPMRNPKDSMTSTWRLWDRSQWGGGHWLIQLLNVHHVELDQEVPIHQKTDKIPYAPELQFHVWILTHAALPLVLHQLYIYYFGYPPAWLVFLYYHAAFELNSVHEVHVLRRLGHRIGFFDGDKHARDGVPDVGVGKTVQTLLSTMLVRPMYSVFLAYRPDEGPVSIRWGWLIFETGMYALMIDFWYYILHRSAHETEHLWKFHRTHHLTKHPNPLLTAYADTVQEFVDIIGTPLLAYGSMKLMGFPMGFYEWWVCQEYVVFTEILGHSGLRMYTGTANPWTWLMKLCNTYLLIEDHDLHHRKGWKHSHNYGKQTLVWDKLFNTAGKRVEALADNVDYVNLVELPLL</sequence>
<keyword evidence="4" id="KW-0472">Membrane</keyword>
<dbReference type="PANTHER" id="PTHR11863">
    <property type="entry name" value="STEROL DESATURASE"/>
    <property type="match status" value="1"/>
</dbReference>
<dbReference type="VEuPathDB" id="FungiDB:ASPVEDRAFT_41551"/>
<dbReference type="InterPro" id="IPR006694">
    <property type="entry name" value="Fatty_acid_hydroxylase"/>
</dbReference>
<comment type="subcellular location">
    <subcellularLocation>
        <location evidence="1">Membrane</location>
    </subcellularLocation>
</comment>
<accession>A0A1L9PKH9</accession>
<dbReference type="AlphaFoldDB" id="A0A1L9PKH9"/>
<organism evidence="6 7">
    <name type="scientific">Aspergillus versicolor CBS 583.65</name>
    <dbReference type="NCBI Taxonomy" id="1036611"/>
    <lineage>
        <taxon>Eukaryota</taxon>
        <taxon>Fungi</taxon>
        <taxon>Dikarya</taxon>
        <taxon>Ascomycota</taxon>
        <taxon>Pezizomycotina</taxon>
        <taxon>Eurotiomycetes</taxon>
        <taxon>Eurotiomycetidae</taxon>
        <taxon>Eurotiales</taxon>
        <taxon>Aspergillaceae</taxon>
        <taxon>Aspergillus</taxon>
        <taxon>Aspergillus subgen. Nidulantes</taxon>
    </lineage>
</organism>
<keyword evidence="7" id="KW-1185">Reference proteome</keyword>
<protein>
    <recommendedName>
        <fullName evidence="5">Fatty acid hydroxylase domain-containing protein</fullName>
    </recommendedName>
</protein>
<proteinExistence type="predicted"/>
<evidence type="ECO:0000313" key="7">
    <source>
        <dbReference type="Proteomes" id="UP000184073"/>
    </source>
</evidence>
<dbReference type="GO" id="GO:0008610">
    <property type="term" value="P:lipid biosynthetic process"/>
    <property type="evidence" value="ECO:0007669"/>
    <property type="project" value="InterPro"/>
</dbReference>
<gene>
    <name evidence="6" type="ORF">ASPVEDRAFT_41551</name>
</gene>
<evidence type="ECO:0000256" key="2">
    <source>
        <dbReference type="ARBA" id="ARBA00022692"/>
    </source>
</evidence>
<dbReference type="GO" id="GO:0005506">
    <property type="term" value="F:iron ion binding"/>
    <property type="evidence" value="ECO:0007669"/>
    <property type="project" value="InterPro"/>
</dbReference>
<dbReference type="InterPro" id="IPR050307">
    <property type="entry name" value="Sterol_Desaturase_Related"/>
</dbReference>
<dbReference type="GO" id="GO:0016020">
    <property type="term" value="C:membrane"/>
    <property type="evidence" value="ECO:0007669"/>
    <property type="project" value="UniProtKB-SubCell"/>
</dbReference>
<dbReference type="STRING" id="1036611.A0A1L9PKH9"/>
<reference evidence="7" key="1">
    <citation type="journal article" date="2017" name="Genome Biol.">
        <title>Comparative genomics reveals high biological diversity and specific adaptations in the industrially and medically important fungal genus Aspergillus.</title>
        <authorList>
            <person name="de Vries R.P."/>
            <person name="Riley R."/>
            <person name="Wiebenga A."/>
            <person name="Aguilar-Osorio G."/>
            <person name="Amillis S."/>
            <person name="Uchima C.A."/>
            <person name="Anderluh G."/>
            <person name="Asadollahi M."/>
            <person name="Askin M."/>
            <person name="Barry K."/>
            <person name="Battaglia E."/>
            <person name="Bayram O."/>
            <person name="Benocci T."/>
            <person name="Braus-Stromeyer S.A."/>
            <person name="Caldana C."/>
            <person name="Canovas D."/>
            <person name="Cerqueira G.C."/>
            <person name="Chen F."/>
            <person name="Chen W."/>
            <person name="Choi C."/>
            <person name="Clum A."/>
            <person name="Dos Santos R.A."/>
            <person name="Damasio A.R."/>
            <person name="Diallinas G."/>
            <person name="Emri T."/>
            <person name="Fekete E."/>
            <person name="Flipphi M."/>
            <person name="Freyberg S."/>
            <person name="Gallo A."/>
            <person name="Gournas C."/>
            <person name="Habgood R."/>
            <person name="Hainaut M."/>
            <person name="Harispe M.L."/>
            <person name="Henrissat B."/>
            <person name="Hilden K.S."/>
            <person name="Hope R."/>
            <person name="Hossain A."/>
            <person name="Karabika E."/>
            <person name="Karaffa L."/>
            <person name="Karanyi Z."/>
            <person name="Krasevec N."/>
            <person name="Kuo A."/>
            <person name="Kusch H."/>
            <person name="LaButti K."/>
            <person name="Lagendijk E.L."/>
            <person name="Lapidus A."/>
            <person name="Levasseur A."/>
            <person name="Lindquist E."/>
            <person name="Lipzen A."/>
            <person name="Logrieco A.F."/>
            <person name="MacCabe A."/>
            <person name="Maekelae M.R."/>
            <person name="Malavazi I."/>
            <person name="Melin P."/>
            <person name="Meyer V."/>
            <person name="Mielnichuk N."/>
            <person name="Miskei M."/>
            <person name="Molnar A.P."/>
            <person name="Mule G."/>
            <person name="Ngan C.Y."/>
            <person name="Orejas M."/>
            <person name="Orosz E."/>
            <person name="Ouedraogo J.P."/>
            <person name="Overkamp K.M."/>
            <person name="Park H.-S."/>
            <person name="Perrone G."/>
            <person name="Piumi F."/>
            <person name="Punt P.J."/>
            <person name="Ram A.F."/>
            <person name="Ramon A."/>
            <person name="Rauscher S."/>
            <person name="Record E."/>
            <person name="Riano-Pachon D.M."/>
            <person name="Robert V."/>
            <person name="Roehrig J."/>
            <person name="Ruller R."/>
            <person name="Salamov A."/>
            <person name="Salih N.S."/>
            <person name="Samson R.A."/>
            <person name="Sandor E."/>
            <person name="Sanguinetti M."/>
            <person name="Schuetze T."/>
            <person name="Sepcic K."/>
            <person name="Shelest E."/>
            <person name="Sherlock G."/>
            <person name="Sophianopoulou V."/>
            <person name="Squina F.M."/>
            <person name="Sun H."/>
            <person name="Susca A."/>
            <person name="Todd R.B."/>
            <person name="Tsang A."/>
            <person name="Unkles S.E."/>
            <person name="van de Wiele N."/>
            <person name="van Rossen-Uffink D."/>
            <person name="Oliveira J.V."/>
            <person name="Vesth T.C."/>
            <person name="Visser J."/>
            <person name="Yu J.-H."/>
            <person name="Zhou M."/>
            <person name="Andersen M.R."/>
            <person name="Archer D.B."/>
            <person name="Baker S.E."/>
            <person name="Benoit I."/>
            <person name="Brakhage A.A."/>
            <person name="Braus G.H."/>
            <person name="Fischer R."/>
            <person name="Frisvad J.C."/>
            <person name="Goldman G.H."/>
            <person name="Houbraken J."/>
            <person name="Oakley B."/>
            <person name="Pocsi I."/>
            <person name="Scazzocchio C."/>
            <person name="Seiboth B."/>
            <person name="vanKuyk P.A."/>
            <person name="Wortman J."/>
            <person name="Dyer P.S."/>
            <person name="Grigoriev I.V."/>
        </authorList>
    </citation>
    <scope>NUCLEOTIDE SEQUENCE [LARGE SCALE GENOMIC DNA]</scope>
    <source>
        <strain evidence="7">CBS 583.65</strain>
    </source>
</reference>
<dbReference type="RefSeq" id="XP_040667796.1">
    <property type="nucleotide sequence ID" value="XM_040812377.1"/>
</dbReference>